<dbReference type="SUPFAM" id="SSF52309">
    <property type="entry name" value="N-(deoxy)ribosyltransferase-like"/>
    <property type="match status" value="1"/>
</dbReference>
<dbReference type="EMBL" id="BAAAFZ010000052">
    <property type="protein sequence ID" value="GAA0592065.1"/>
    <property type="molecule type" value="Genomic_DNA"/>
</dbReference>
<dbReference type="Pfam" id="PF05014">
    <property type="entry name" value="Nuc_deoxyrib_tr"/>
    <property type="match status" value="1"/>
</dbReference>
<evidence type="ECO:0000313" key="2">
    <source>
        <dbReference type="Proteomes" id="UP001501588"/>
    </source>
</evidence>
<dbReference type="Gene3D" id="3.40.50.450">
    <property type="match status" value="1"/>
</dbReference>
<accession>A0ABN1FJG5</accession>
<protein>
    <submittedName>
        <fullName evidence="1">Nucleoside 2-deoxyribosyltransferase</fullName>
    </submittedName>
</protein>
<name>A0ABN1FJG5_9PROT</name>
<sequence length="206" mass="21242">MRVYLAGPEVFLADRGAAVGAEKRRICAAHGLTGVVPVEEGGLPGAKGADDPAWFGLYRGNEDLIRGCDALIANLTPFRGPSADPGTVFELGFMRGLGRPVLGYANTAGRFGGRTLAALGPAAKRRPDGVWEDAEGMAVEDFDLHDNLMLEGGIRASGGLFTAEAVLPERRWSDLSAFARCVAAAAAMLQAGGGAGRGQPGSESSA</sequence>
<reference evidence="1 2" key="1">
    <citation type="journal article" date="2019" name="Int. J. Syst. Evol. Microbiol.">
        <title>The Global Catalogue of Microorganisms (GCM) 10K type strain sequencing project: providing services to taxonomists for standard genome sequencing and annotation.</title>
        <authorList>
            <consortium name="The Broad Institute Genomics Platform"/>
            <consortium name="The Broad Institute Genome Sequencing Center for Infectious Disease"/>
            <person name="Wu L."/>
            <person name="Ma J."/>
        </authorList>
    </citation>
    <scope>NUCLEOTIDE SEQUENCE [LARGE SCALE GENOMIC DNA]</scope>
    <source>
        <strain evidence="1 2">JCM 9933</strain>
    </source>
</reference>
<dbReference type="RefSeq" id="WP_343896479.1">
    <property type="nucleotide sequence ID" value="NZ_BAAAFZ010000052.1"/>
</dbReference>
<comment type="caution">
    <text evidence="1">The sequence shown here is derived from an EMBL/GenBank/DDBJ whole genome shotgun (WGS) entry which is preliminary data.</text>
</comment>
<organism evidence="1 2">
    <name type="scientific">Craurococcus roseus</name>
    <dbReference type="NCBI Taxonomy" id="77585"/>
    <lineage>
        <taxon>Bacteria</taxon>
        <taxon>Pseudomonadati</taxon>
        <taxon>Pseudomonadota</taxon>
        <taxon>Alphaproteobacteria</taxon>
        <taxon>Acetobacterales</taxon>
        <taxon>Acetobacteraceae</taxon>
        <taxon>Craurococcus</taxon>
    </lineage>
</organism>
<dbReference type="InterPro" id="IPR007710">
    <property type="entry name" value="Nucleoside_deoxyribTrfase"/>
</dbReference>
<gene>
    <name evidence="1" type="ORF">GCM10009416_33100</name>
</gene>
<keyword evidence="2" id="KW-1185">Reference proteome</keyword>
<evidence type="ECO:0000313" key="1">
    <source>
        <dbReference type="EMBL" id="GAA0592065.1"/>
    </source>
</evidence>
<proteinExistence type="predicted"/>
<dbReference type="Proteomes" id="UP001501588">
    <property type="component" value="Unassembled WGS sequence"/>
</dbReference>